<name>A0A7T6Z7S1_9BACI</name>
<organism evidence="2 3">
    <name type="scientific">Salicibibacter cibarius</name>
    <dbReference type="NCBI Taxonomy" id="2743000"/>
    <lineage>
        <taxon>Bacteria</taxon>
        <taxon>Bacillati</taxon>
        <taxon>Bacillota</taxon>
        <taxon>Bacilli</taxon>
        <taxon>Bacillales</taxon>
        <taxon>Bacillaceae</taxon>
        <taxon>Salicibibacter</taxon>
    </lineage>
</organism>
<dbReference type="Pfam" id="PF01471">
    <property type="entry name" value="PG_binding_1"/>
    <property type="match status" value="3"/>
</dbReference>
<feature type="domain" description="Peptidoglycan binding-like" evidence="1">
    <location>
        <begin position="133"/>
        <end position="189"/>
    </location>
</feature>
<protein>
    <submittedName>
        <fullName evidence="2">Peptidoglycan-binding protein</fullName>
    </submittedName>
</protein>
<dbReference type="KEGG" id="scia:HUG15_21705"/>
<dbReference type="InterPro" id="IPR036365">
    <property type="entry name" value="PGBD-like_sf"/>
</dbReference>
<dbReference type="InterPro" id="IPR002477">
    <property type="entry name" value="Peptidoglycan-bd-like"/>
</dbReference>
<evidence type="ECO:0000259" key="1">
    <source>
        <dbReference type="Pfam" id="PF01471"/>
    </source>
</evidence>
<gene>
    <name evidence="2" type="ORF">HUG15_21705</name>
</gene>
<reference evidence="2 3" key="1">
    <citation type="submission" date="2020-06" db="EMBL/GenBank/DDBJ databases">
        <title>Genomic analysis of Salicibibacter sp. NKC5-3.</title>
        <authorList>
            <person name="Oh Y.J."/>
        </authorList>
    </citation>
    <scope>NUCLEOTIDE SEQUENCE [LARGE SCALE GENOMIC DNA]</scope>
    <source>
        <strain evidence="2 3">NKC5-3</strain>
    </source>
</reference>
<evidence type="ECO:0000313" key="3">
    <source>
        <dbReference type="Proteomes" id="UP000595823"/>
    </source>
</evidence>
<dbReference type="EMBL" id="CP054705">
    <property type="protein sequence ID" value="QQK77936.1"/>
    <property type="molecule type" value="Genomic_DNA"/>
</dbReference>
<dbReference type="Proteomes" id="UP000595823">
    <property type="component" value="Chromosome"/>
</dbReference>
<accession>A0A7T6Z7S1</accession>
<dbReference type="Gene3D" id="1.10.101.10">
    <property type="entry name" value="PGBD-like superfamily/PGBD"/>
    <property type="match status" value="3"/>
</dbReference>
<feature type="domain" description="Peptidoglycan binding-like" evidence="1">
    <location>
        <begin position="61"/>
        <end position="117"/>
    </location>
</feature>
<dbReference type="InterPro" id="IPR036366">
    <property type="entry name" value="PGBDSf"/>
</dbReference>
<feature type="domain" description="Peptidoglycan binding-like" evidence="1">
    <location>
        <begin position="14"/>
        <end position="49"/>
    </location>
</feature>
<proteinExistence type="predicted"/>
<sequence>MIRENPSALPEYGIDGIYGEETDLAVQDFQSQEGLTVDGIAGPETNNALREAILFGEGSEGEGVEMLQEDLTWFYFEPDGGIDGIYGPGTEQAVRDFQSDNDLSVDGIAGPNTLEMMDELIETILVEEGDANSLVRRIQEQLNEQDEVDISIDVDGSFGPETEGAIEDFQEVTDQQVDGIAGPVTMNLLDLEAFHPSTEEELNQVLEDEGYEMEVEEQSEEAALSFVDLLQSSEAYQNNLPSEASDEISDPELTRISRQFEEDDQEFYLLSGSLDEENGYIHVFATFDEDEEILNFGFGVIEGDLYESPATLNVYDVDGETVEEEEDTVLEFTNAELDIQNQLTEAIFEANESDIRIQVEDPCDFAVAASAGIACGVPGLFAGTFTAGIGWLVFAGVCGATVDAVTPSGACS</sequence>
<evidence type="ECO:0000313" key="2">
    <source>
        <dbReference type="EMBL" id="QQK77936.1"/>
    </source>
</evidence>
<keyword evidence="3" id="KW-1185">Reference proteome</keyword>
<dbReference type="SUPFAM" id="SSF47090">
    <property type="entry name" value="PGBD-like"/>
    <property type="match status" value="3"/>
</dbReference>
<dbReference type="AlphaFoldDB" id="A0A7T6Z7S1"/>